<keyword evidence="4" id="KW-0812">Transmembrane</keyword>
<feature type="transmembrane region" description="Helical" evidence="4">
    <location>
        <begin position="116"/>
        <end position="132"/>
    </location>
</feature>
<feature type="transmembrane region" description="Helical" evidence="4">
    <location>
        <begin position="163"/>
        <end position="183"/>
    </location>
</feature>
<dbReference type="Gene3D" id="3.30.565.10">
    <property type="entry name" value="Histidine kinase-like ATPase, C-terminal domain"/>
    <property type="match status" value="1"/>
</dbReference>
<keyword evidence="3" id="KW-0902">Two-component regulatory system</keyword>
<evidence type="ECO:0000256" key="1">
    <source>
        <dbReference type="ARBA" id="ARBA00022679"/>
    </source>
</evidence>
<dbReference type="Pfam" id="PF07730">
    <property type="entry name" value="HisKA_3"/>
    <property type="match status" value="1"/>
</dbReference>
<organism evidence="6 7">
    <name type="scientific">Kribbella ginsengisoli</name>
    <dbReference type="NCBI Taxonomy" id="363865"/>
    <lineage>
        <taxon>Bacteria</taxon>
        <taxon>Bacillati</taxon>
        <taxon>Actinomycetota</taxon>
        <taxon>Actinomycetes</taxon>
        <taxon>Propionibacteriales</taxon>
        <taxon>Kribbellaceae</taxon>
        <taxon>Kribbella</taxon>
    </lineage>
</organism>
<keyword evidence="2 6" id="KW-0418">Kinase</keyword>
<dbReference type="InterPro" id="IPR050482">
    <property type="entry name" value="Sensor_HK_TwoCompSys"/>
</dbReference>
<protein>
    <submittedName>
        <fullName evidence="6">Histidine kinase</fullName>
    </submittedName>
</protein>
<dbReference type="PANTHER" id="PTHR24421">
    <property type="entry name" value="NITRATE/NITRITE SENSOR PROTEIN NARX-RELATED"/>
    <property type="match status" value="1"/>
</dbReference>
<name>A0ABP6WWN6_9ACTN</name>
<evidence type="ECO:0000256" key="3">
    <source>
        <dbReference type="ARBA" id="ARBA00023012"/>
    </source>
</evidence>
<dbReference type="GO" id="GO:0016301">
    <property type="term" value="F:kinase activity"/>
    <property type="evidence" value="ECO:0007669"/>
    <property type="project" value="UniProtKB-KW"/>
</dbReference>
<dbReference type="InterPro" id="IPR011712">
    <property type="entry name" value="Sig_transdc_His_kin_sub3_dim/P"/>
</dbReference>
<feature type="transmembrane region" description="Helical" evidence="4">
    <location>
        <begin position="21"/>
        <end position="42"/>
    </location>
</feature>
<sequence length="418" mass="44006">MVPVPRWWLARSRAERFDISLRWPLYGICCAEIPIAALAIFSERQHRVLGVVVFLLVVVAHTAANLYLLRESLGRYLHGKQVSSRALIGPIALAVAGVPAAALAFPRFAWIGDSDLRDGVILVLAGGLTFALTPMLRWMSLFGVMLAGSVLTAALAVRVEPGFAYLSTVAFIAFTCRISAWTLGLGWEIDRSRAVSAQLAIAEERLRFARDLHDTLGHNLSLVAVRSELAAALATRGDASAADQMLDVRQIAHDSLREMRAVVSGYRATDLATELAGAQSVLRSAGVNCRIIGDGSALTPASQTALGWVVREGTTNVIQHSDATVCKIELDLSPELTILRMENDGVRTSSSAAAPSPTVSTVSATASASARSAAADAGGSSGTGIAGLRERLGSLGGTLTVGSTPGRFILVVQLPAST</sequence>
<dbReference type="CDD" id="cd16917">
    <property type="entry name" value="HATPase_UhpB-NarQ-NarX-like"/>
    <property type="match status" value="1"/>
</dbReference>
<comment type="caution">
    <text evidence="6">The sequence shown here is derived from an EMBL/GenBank/DDBJ whole genome shotgun (WGS) entry which is preliminary data.</text>
</comment>
<feature type="transmembrane region" description="Helical" evidence="4">
    <location>
        <begin position="48"/>
        <end position="69"/>
    </location>
</feature>
<gene>
    <name evidence="6" type="ORF">GCM10022235_24900</name>
</gene>
<evidence type="ECO:0000256" key="4">
    <source>
        <dbReference type="SAM" id="Phobius"/>
    </source>
</evidence>
<accession>A0ABP6WWN6</accession>
<proteinExistence type="predicted"/>
<keyword evidence="4" id="KW-0472">Membrane</keyword>
<reference evidence="7" key="1">
    <citation type="journal article" date="2019" name="Int. J. Syst. Evol. Microbiol.">
        <title>The Global Catalogue of Microorganisms (GCM) 10K type strain sequencing project: providing services to taxonomists for standard genome sequencing and annotation.</title>
        <authorList>
            <consortium name="The Broad Institute Genomics Platform"/>
            <consortium name="The Broad Institute Genome Sequencing Center for Infectious Disease"/>
            <person name="Wu L."/>
            <person name="Ma J."/>
        </authorList>
    </citation>
    <scope>NUCLEOTIDE SEQUENCE [LARGE SCALE GENOMIC DNA]</scope>
    <source>
        <strain evidence="7">JCM 16928</strain>
    </source>
</reference>
<keyword evidence="4" id="KW-1133">Transmembrane helix</keyword>
<keyword evidence="7" id="KW-1185">Reference proteome</keyword>
<evidence type="ECO:0000313" key="7">
    <source>
        <dbReference type="Proteomes" id="UP001501222"/>
    </source>
</evidence>
<dbReference type="Proteomes" id="UP001501222">
    <property type="component" value="Unassembled WGS sequence"/>
</dbReference>
<dbReference type="SUPFAM" id="SSF55874">
    <property type="entry name" value="ATPase domain of HSP90 chaperone/DNA topoisomerase II/histidine kinase"/>
    <property type="match status" value="1"/>
</dbReference>
<feature type="domain" description="Signal transduction histidine kinase subgroup 3 dimerisation and phosphoacceptor" evidence="5">
    <location>
        <begin position="204"/>
        <end position="270"/>
    </location>
</feature>
<dbReference type="RefSeq" id="WP_344840391.1">
    <property type="nucleotide sequence ID" value="NZ_BAABAA010000002.1"/>
</dbReference>
<dbReference type="PANTHER" id="PTHR24421:SF63">
    <property type="entry name" value="SENSOR HISTIDINE KINASE DESK"/>
    <property type="match status" value="1"/>
</dbReference>
<keyword evidence="1" id="KW-0808">Transferase</keyword>
<evidence type="ECO:0000313" key="6">
    <source>
        <dbReference type="EMBL" id="GAA3555873.1"/>
    </source>
</evidence>
<dbReference type="Gene3D" id="1.20.5.1930">
    <property type="match status" value="1"/>
</dbReference>
<dbReference type="InterPro" id="IPR036890">
    <property type="entry name" value="HATPase_C_sf"/>
</dbReference>
<dbReference type="EMBL" id="BAABAA010000002">
    <property type="protein sequence ID" value="GAA3555873.1"/>
    <property type="molecule type" value="Genomic_DNA"/>
</dbReference>
<evidence type="ECO:0000256" key="2">
    <source>
        <dbReference type="ARBA" id="ARBA00022777"/>
    </source>
</evidence>
<evidence type="ECO:0000259" key="5">
    <source>
        <dbReference type="Pfam" id="PF07730"/>
    </source>
</evidence>
<feature type="transmembrane region" description="Helical" evidence="4">
    <location>
        <begin position="90"/>
        <end position="110"/>
    </location>
</feature>